<keyword evidence="1" id="KW-1133">Transmembrane helix</keyword>
<gene>
    <name evidence="2" type="ordered locus">Sden_2816</name>
</gene>
<evidence type="ECO:0000313" key="2">
    <source>
        <dbReference type="EMBL" id="ABE56095.1"/>
    </source>
</evidence>
<dbReference type="InterPro" id="IPR046703">
    <property type="entry name" value="DUF6776"/>
</dbReference>
<dbReference type="Proteomes" id="UP000001982">
    <property type="component" value="Chromosome"/>
</dbReference>
<feature type="transmembrane region" description="Helical" evidence="1">
    <location>
        <begin position="21"/>
        <end position="43"/>
    </location>
</feature>
<dbReference type="OrthoDB" id="7056878at2"/>
<sequence length="263" mass="30051">MLNYHRWLDRLQALERRYGNSRASLTALCVIVFLLGGLSYRLWLDFAPEETQYSTSGKRKLTLELERQTQETARKNLALAIEQEANAEMQKMFTRQLAQQKVLEKELAFYRSVMAPETNAEGLAIHALELTPGLVVNRYQVRLILTQLQKRKYNLRGRAQLLFIGLVDGKHTELSLDKLTKTKFDFAFQYFQILDAEINLPANFSLARVELKAKVRAGRGNKAATLSQVFDVSELLASEKELGVILEQNSQVKDNSLNSVTKR</sequence>
<evidence type="ECO:0000256" key="1">
    <source>
        <dbReference type="SAM" id="Phobius"/>
    </source>
</evidence>
<evidence type="ECO:0000313" key="3">
    <source>
        <dbReference type="Proteomes" id="UP000001982"/>
    </source>
</evidence>
<accession>Q12KD1</accession>
<protein>
    <submittedName>
        <fullName evidence="2">Uncharacterized protein</fullName>
    </submittedName>
</protein>
<organism evidence="2 3">
    <name type="scientific">Shewanella denitrificans (strain OS217 / ATCC BAA-1090 / DSM 15013)</name>
    <dbReference type="NCBI Taxonomy" id="318161"/>
    <lineage>
        <taxon>Bacteria</taxon>
        <taxon>Pseudomonadati</taxon>
        <taxon>Pseudomonadota</taxon>
        <taxon>Gammaproteobacteria</taxon>
        <taxon>Alteromonadales</taxon>
        <taxon>Shewanellaceae</taxon>
        <taxon>Shewanella</taxon>
    </lineage>
</organism>
<dbReference type="eggNOG" id="ENOG5032TUN">
    <property type="taxonomic scope" value="Bacteria"/>
</dbReference>
<dbReference type="AlphaFoldDB" id="Q12KD1"/>
<reference evidence="2 3" key="1">
    <citation type="submission" date="2006-03" db="EMBL/GenBank/DDBJ databases">
        <title>Complete sequence of Shewanella denitrificans OS217.</title>
        <authorList>
            <consortium name="US DOE Joint Genome Institute"/>
            <person name="Copeland A."/>
            <person name="Lucas S."/>
            <person name="Lapidus A."/>
            <person name="Barry K."/>
            <person name="Detter J.C."/>
            <person name="Glavina del Rio T."/>
            <person name="Hammon N."/>
            <person name="Israni S."/>
            <person name="Dalin E."/>
            <person name="Tice H."/>
            <person name="Pitluck S."/>
            <person name="Brettin T."/>
            <person name="Bruce D."/>
            <person name="Han C."/>
            <person name="Tapia R."/>
            <person name="Gilna P."/>
            <person name="Kiss H."/>
            <person name="Schmutz J."/>
            <person name="Larimer F."/>
            <person name="Land M."/>
            <person name="Hauser L."/>
            <person name="Kyrpides N."/>
            <person name="Lykidis A."/>
            <person name="Richardson P."/>
        </authorList>
    </citation>
    <scope>NUCLEOTIDE SEQUENCE [LARGE SCALE GENOMIC DNA]</scope>
    <source>
        <strain evidence="3">OS217 / ATCC BAA-1090 / DSM 15013</strain>
    </source>
</reference>
<dbReference type="Pfam" id="PF20567">
    <property type="entry name" value="DUF6776"/>
    <property type="match status" value="1"/>
</dbReference>
<dbReference type="HOGENOM" id="CLU_080432_0_0_6"/>
<keyword evidence="3" id="KW-1185">Reference proteome</keyword>
<dbReference type="STRING" id="318161.Sden_2816"/>
<dbReference type="KEGG" id="sdn:Sden_2816"/>
<proteinExistence type="predicted"/>
<keyword evidence="1" id="KW-0812">Transmembrane</keyword>
<keyword evidence="1" id="KW-0472">Membrane</keyword>
<dbReference type="EMBL" id="CP000302">
    <property type="protein sequence ID" value="ABE56095.1"/>
    <property type="molecule type" value="Genomic_DNA"/>
</dbReference>
<dbReference type="RefSeq" id="WP_011497245.1">
    <property type="nucleotide sequence ID" value="NC_007954.1"/>
</dbReference>
<name>Q12KD1_SHEDO</name>